<protein>
    <submittedName>
        <fullName evidence="2">Uncharacterized protein</fullName>
    </submittedName>
</protein>
<feature type="compositionally biased region" description="Low complexity" evidence="1">
    <location>
        <begin position="84"/>
        <end position="94"/>
    </location>
</feature>
<feature type="region of interest" description="Disordered" evidence="1">
    <location>
        <begin position="78"/>
        <end position="214"/>
    </location>
</feature>
<dbReference type="Proteomes" id="UP000664534">
    <property type="component" value="Unassembled WGS sequence"/>
</dbReference>
<gene>
    <name evidence="2" type="ORF">IMSHALPRED_003162</name>
</gene>
<dbReference type="EMBL" id="CAJPDT010000165">
    <property type="protein sequence ID" value="CAF9942026.1"/>
    <property type="molecule type" value="Genomic_DNA"/>
</dbReference>
<evidence type="ECO:0000256" key="1">
    <source>
        <dbReference type="SAM" id="MobiDB-lite"/>
    </source>
</evidence>
<feature type="compositionally biased region" description="Polar residues" evidence="1">
    <location>
        <begin position="98"/>
        <end position="117"/>
    </location>
</feature>
<sequence>MTSPNGKWIDTRMLDVIGRAILHQQVSETERQDMNRFLNINPPPPLVTHLPYPPAAHLPPPSYVEAESQGHSRFLALLPPLQNGSSDSGSSIKKTSTHGTIQTASSGQPSATGSLQASPSMSSRRERSSIAPTGPPRGDPSASAHSRQQSTTPTRSPQVGSASSHRHGSSSTDSGVGPGQPGAEGDIHDLLVPDPHRDKDAADDRVRGNQSSGG</sequence>
<dbReference type="OrthoDB" id="10651121at2759"/>
<organism evidence="2 3">
    <name type="scientific">Imshaugia aleurites</name>
    <dbReference type="NCBI Taxonomy" id="172621"/>
    <lineage>
        <taxon>Eukaryota</taxon>
        <taxon>Fungi</taxon>
        <taxon>Dikarya</taxon>
        <taxon>Ascomycota</taxon>
        <taxon>Pezizomycotina</taxon>
        <taxon>Lecanoromycetes</taxon>
        <taxon>OSLEUM clade</taxon>
        <taxon>Lecanoromycetidae</taxon>
        <taxon>Lecanorales</taxon>
        <taxon>Lecanorineae</taxon>
        <taxon>Parmeliaceae</taxon>
        <taxon>Imshaugia</taxon>
    </lineage>
</organism>
<dbReference type="AlphaFoldDB" id="A0A8H3J787"/>
<proteinExistence type="predicted"/>
<feature type="compositionally biased region" description="Polar residues" evidence="1">
    <location>
        <begin position="143"/>
        <end position="159"/>
    </location>
</feature>
<accession>A0A8H3J787</accession>
<comment type="caution">
    <text evidence="2">The sequence shown here is derived from an EMBL/GenBank/DDBJ whole genome shotgun (WGS) entry which is preliminary data.</text>
</comment>
<keyword evidence="3" id="KW-1185">Reference proteome</keyword>
<evidence type="ECO:0000313" key="3">
    <source>
        <dbReference type="Proteomes" id="UP000664534"/>
    </source>
</evidence>
<evidence type="ECO:0000313" key="2">
    <source>
        <dbReference type="EMBL" id="CAF9942026.1"/>
    </source>
</evidence>
<reference evidence="2" key="1">
    <citation type="submission" date="2021-03" db="EMBL/GenBank/DDBJ databases">
        <authorList>
            <person name="Tagirdzhanova G."/>
        </authorList>
    </citation>
    <scope>NUCLEOTIDE SEQUENCE</scope>
</reference>
<feature type="compositionally biased region" description="Basic and acidic residues" evidence="1">
    <location>
        <begin position="185"/>
        <end position="207"/>
    </location>
</feature>
<name>A0A8H3J787_9LECA</name>